<feature type="compositionally biased region" description="Basic and acidic residues" evidence="3">
    <location>
        <begin position="308"/>
        <end position="321"/>
    </location>
</feature>
<reference evidence="4 5" key="1">
    <citation type="journal article" date="2014" name="Nat. Commun.">
        <title>Klebsormidium flaccidum genome reveals primary factors for plant terrestrial adaptation.</title>
        <authorList>
            <person name="Hori K."/>
            <person name="Maruyama F."/>
            <person name="Fujisawa T."/>
            <person name="Togashi T."/>
            <person name="Yamamoto N."/>
            <person name="Seo M."/>
            <person name="Sato S."/>
            <person name="Yamada T."/>
            <person name="Mori H."/>
            <person name="Tajima N."/>
            <person name="Moriyama T."/>
            <person name="Ikeuchi M."/>
            <person name="Watanabe M."/>
            <person name="Wada H."/>
            <person name="Kobayashi K."/>
            <person name="Saito M."/>
            <person name="Masuda T."/>
            <person name="Sasaki-Sekimoto Y."/>
            <person name="Mashiguchi K."/>
            <person name="Awai K."/>
            <person name="Shimojima M."/>
            <person name="Masuda S."/>
            <person name="Iwai M."/>
            <person name="Nobusawa T."/>
            <person name="Narise T."/>
            <person name="Kondo S."/>
            <person name="Saito H."/>
            <person name="Sato R."/>
            <person name="Murakawa M."/>
            <person name="Ihara Y."/>
            <person name="Oshima-Yamada Y."/>
            <person name="Ohtaka K."/>
            <person name="Satoh M."/>
            <person name="Sonobe K."/>
            <person name="Ishii M."/>
            <person name="Ohtani R."/>
            <person name="Kanamori-Sato M."/>
            <person name="Honoki R."/>
            <person name="Miyazaki D."/>
            <person name="Mochizuki H."/>
            <person name="Umetsu J."/>
            <person name="Higashi K."/>
            <person name="Shibata D."/>
            <person name="Kamiya Y."/>
            <person name="Sato N."/>
            <person name="Nakamura Y."/>
            <person name="Tabata S."/>
            <person name="Ida S."/>
            <person name="Kurokawa K."/>
            <person name="Ohta H."/>
        </authorList>
    </citation>
    <scope>NUCLEOTIDE SEQUENCE [LARGE SCALE GENOMIC DNA]</scope>
    <source>
        <strain evidence="4 5">NIES-2285</strain>
    </source>
</reference>
<protein>
    <submittedName>
        <fullName evidence="4">Uncharacterized protein</fullName>
    </submittedName>
</protein>
<organism evidence="4 5">
    <name type="scientific">Klebsormidium nitens</name>
    <name type="common">Green alga</name>
    <name type="synonym">Ulothrix nitens</name>
    <dbReference type="NCBI Taxonomy" id="105231"/>
    <lineage>
        <taxon>Eukaryota</taxon>
        <taxon>Viridiplantae</taxon>
        <taxon>Streptophyta</taxon>
        <taxon>Klebsormidiophyceae</taxon>
        <taxon>Klebsormidiales</taxon>
        <taxon>Klebsormidiaceae</taxon>
        <taxon>Klebsormidium</taxon>
    </lineage>
</organism>
<proteinExistence type="predicted"/>
<feature type="compositionally biased region" description="Basic and acidic residues" evidence="3">
    <location>
        <begin position="335"/>
        <end position="349"/>
    </location>
</feature>
<dbReference type="InterPro" id="IPR032675">
    <property type="entry name" value="LRR_dom_sf"/>
</dbReference>
<keyword evidence="5" id="KW-1185">Reference proteome</keyword>
<dbReference type="Gene3D" id="3.80.10.10">
    <property type="entry name" value="Ribonuclease Inhibitor"/>
    <property type="match status" value="2"/>
</dbReference>
<dbReference type="SUPFAM" id="SSF52058">
    <property type="entry name" value="L domain-like"/>
    <property type="match status" value="1"/>
</dbReference>
<dbReference type="InterPro" id="IPR003591">
    <property type="entry name" value="Leu-rich_rpt_typical-subtyp"/>
</dbReference>
<dbReference type="GO" id="GO:0015630">
    <property type="term" value="C:microtubule cytoskeleton"/>
    <property type="evidence" value="ECO:0000318"/>
    <property type="project" value="GO_Central"/>
</dbReference>
<keyword evidence="1" id="KW-0433">Leucine-rich repeat</keyword>
<dbReference type="InterPro" id="IPR025875">
    <property type="entry name" value="Leu-rich_rpt_4"/>
</dbReference>
<dbReference type="PANTHER" id="PTHR46652:SF7">
    <property type="entry name" value="LEUCINE-RICH REPEAT AND IQ DOMAIN-CONTAINING PROTEIN 1"/>
    <property type="match status" value="1"/>
</dbReference>
<dbReference type="PROSITE" id="PS51450">
    <property type="entry name" value="LRR"/>
    <property type="match status" value="4"/>
</dbReference>
<evidence type="ECO:0000256" key="2">
    <source>
        <dbReference type="ARBA" id="ARBA00022737"/>
    </source>
</evidence>
<dbReference type="Proteomes" id="UP000054558">
    <property type="component" value="Unassembled WGS sequence"/>
</dbReference>
<keyword evidence="2" id="KW-0677">Repeat</keyword>
<dbReference type="Pfam" id="PF12799">
    <property type="entry name" value="LRR_4"/>
    <property type="match status" value="1"/>
</dbReference>
<dbReference type="OMA" id="RWSEVKV"/>
<dbReference type="SMART" id="SM00369">
    <property type="entry name" value="LRR_TYP"/>
    <property type="match status" value="3"/>
</dbReference>
<dbReference type="InterPro" id="IPR001611">
    <property type="entry name" value="Leu-rich_rpt"/>
</dbReference>
<evidence type="ECO:0000256" key="1">
    <source>
        <dbReference type="ARBA" id="ARBA00022614"/>
    </source>
</evidence>
<evidence type="ECO:0000313" key="5">
    <source>
        <dbReference type="Proteomes" id="UP000054558"/>
    </source>
</evidence>
<feature type="compositionally biased region" description="Basic and acidic residues" evidence="3">
    <location>
        <begin position="364"/>
        <end position="376"/>
    </location>
</feature>
<dbReference type="EMBL" id="DF237509">
    <property type="protein sequence ID" value="GAQ89769.1"/>
    <property type="molecule type" value="Genomic_DNA"/>
</dbReference>
<gene>
    <name evidence="4" type="ORF">KFL_005600050</name>
</gene>
<feature type="region of interest" description="Disordered" evidence="3">
    <location>
        <begin position="264"/>
        <end position="425"/>
    </location>
</feature>
<feature type="compositionally biased region" description="Gly residues" evidence="3">
    <location>
        <begin position="395"/>
        <end position="405"/>
    </location>
</feature>
<sequence>MVVLDRAAVEAADVDGQPWGGALKLALPNRGLSDVGVLGQCHLLQRLDLAHNSIASVQALSSCAALRWLNLTHNSLTSLDGLQSLTSLNVLNVSHNTLSSLDAVTSLHSLNALIASDNELSSLPSLAHLSRLNTLVVSSNLLPSLGTALAACSSLLKLSLSHNDVTSLKGALRGCPALQELRFAHNSAKALPSDLAALSSLRIVDAGHNAVSKWRGVALLAELPRLRQLNLMGNPLTAHPDYRTKVLELAPGVSVLDGRRVDRDYVQPQGEAQPDTGAGGMGDGGEDERTEHKGRPAGGQGDGTPQERTAERRRGYEESGKGSEASGGGAGTASNHERDTGLREGRSAKEAGGARPNGKRKRGPRGDEVEPVRLADGDPTPVSGEKAGAADKGGAKGGPARQGGEGTERRQKKRKAEGKLSAKETGVVKVVLHAEKSVGKGQGKKPARAPLLPAAQPLGAALDVGLGGGGPSSWG</sequence>
<dbReference type="OrthoDB" id="512658at2759"/>
<dbReference type="InterPro" id="IPR050836">
    <property type="entry name" value="SDS22/Internalin_LRR"/>
</dbReference>
<accession>A0A1Y1IK32</accession>
<dbReference type="AlphaFoldDB" id="A0A1Y1IK32"/>
<dbReference type="STRING" id="105231.A0A1Y1IK32"/>
<dbReference type="PANTHER" id="PTHR46652">
    <property type="entry name" value="LEUCINE-RICH REPEAT AND IQ DOMAIN-CONTAINING PROTEIN 1-RELATED"/>
    <property type="match status" value="1"/>
</dbReference>
<name>A0A1Y1IK32_KLENI</name>
<evidence type="ECO:0000256" key="3">
    <source>
        <dbReference type="SAM" id="MobiDB-lite"/>
    </source>
</evidence>
<evidence type="ECO:0000313" key="4">
    <source>
        <dbReference type="EMBL" id="GAQ89769.1"/>
    </source>
</evidence>